<dbReference type="EMBL" id="UINC01164281">
    <property type="protein sequence ID" value="SVD65052.1"/>
    <property type="molecule type" value="Genomic_DNA"/>
</dbReference>
<organism evidence="2">
    <name type="scientific">marine metagenome</name>
    <dbReference type="NCBI Taxonomy" id="408172"/>
    <lineage>
        <taxon>unclassified sequences</taxon>
        <taxon>metagenomes</taxon>
        <taxon>ecological metagenomes</taxon>
    </lineage>
</organism>
<accession>A0A382X1T7</accession>
<dbReference type="AlphaFoldDB" id="A0A382X1T7"/>
<protein>
    <submittedName>
        <fullName evidence="2">Uncharacterized protein</fullName>
    </submittedName>
</protein>
<sequence length="30" mass="3482">MKKGQQKKVTKIRTKPSRKQAEEAVKTLIQ</sequence>
<name>A0A382X1T7_9ZZZZ</name>
<evidence type="ECO:0000313" key="2">
    <source>
        <dbReference type="EMBL" id="SVD65052.1"/>
    </source>
</evidence>
<feature type="non-terminal residue" evidence="2">
    <location>
        <position position="30"/>
    </location>
</feature>
<evidence type="ECO:0000256" key="1">
    <source>
        <dbReference type="SAM" id="MobiDB-lite"/>
    </source>
</evidence>
<gene>
    <name evidence="2" type="ORF">METZ01_LOCUS417906</name>
</gene>
<proteinExistence type="predicted"/>
<reference evidence="2" key="1">
    <citation type="submission" date="2018-05" db="EMBL/GenBank/DDBJ databases">
        <authorList>
            <person name="Lanie J.A."/>
            <person name="Ng W.-L."/>
            <person name="Kazmierczak K.M."/>
            <person name="Andrzejewski T.M."/>
            <person name="Davidsen T.M."/>
            <person name="Wayne K.J."/>
            <person name="Tettelin H."/>
            <person name="Glass J.I."/>
            <person name="Rusch D."/>
            <person name="Podicherti R."/>
            <person name="Tsui H.-C.T."/>
            <person name="Winkler M.E."/>
        </authorList>
    </citation>
    <scope>NUCLEOTIDE SEQUENCE</scope>
</reference>
<feature type="compositionally biased region" description="Basic residues" evidence="1">
    <location>
        <begin position="1"/>
        <end position="18"/>
    </location>
</feature>
<feature type="region of interest" description="Disordered" evidence="1">
    <location>
        <begin position="1"/>
        <end position="30"/>
    </location>
</feature>
<feature type="compositionally biased region" description="Basic and acidic residues" evidence="1">
    <location>
        <begin position="19"/>
        <end position="30"/>
    </location>
</feature>